<dbReference type="InterPro" id="IPR045038">
    <property type="entry name" value="AIG2-like"/>
</dbReference>
<dbReference type="EMBL" id="CAMKVN010000796">
    <property type="protein sequence ID" value="CAI2171220.1"/>
    <property type="molecule type" value="Genomic_DNA"/>
</dbReference>
<evidence type="ECO:0000313" key="5">
    <source>
        <dbReference type="EMBL" id="CAI2171220.1"/>
    </source>
</evidence>
<dbReference type="GO" id="GO:0016740">
    <property type="term" value="F:transferase activity"/>
    <property type="evidence" value="ECO:0007669"/>
    <property type="project" value="UniProtKB-KW"/>
</dbReference>
<comment type="similarity">
    <text evidence="1">Belongs to the gamma-glutamylcyclotransferase family.</text>
</comment>
<name>A0A9W4WTL6_9GLOM</name>
<dbReference type="AlphaFoldDB" id="A0A9W4WTL6"/>
<protein>
    <recommendedName>
        <fullName evidence="3">Putative gamma-glutamylcyclotransferase</fullName>
    </recommendedName>
</protein>
<evidence type="ECO:0000259" key="4">
    <source>
        <dbReference type="Pfam" id="PF06094"/>
    </source>
</evidence>
<dbReference type="Gene3D" id="3.10.490.10">
    <property type="entry name" value="Gamma-glutamyl cyclotransferase-like"/>
    <property type="match status" value="1"/>
</dbReference>
<proteinExistence type="inferred from homology"/>
<accession>A0A9W4WTL6</accession>
<dbReference type="InterPro" id="IPR013024">
    <property type="entry name" value="GGCT-like"/>
</dbReference>
<feature type="domain" description="Gamma-glutamylcyclotransferase AIG2-like" evidence="4">
    <location>
        <begin position="7"/>
        <end position="93"/>
    </location>
</feature>
<sequence>MSDEFTCFFYGTLIFPQILKRVLENGRSNTEKPINIKKRVSAVLKGYKRHKVIGAVYPAILKGDDLKDEINGILLEGLSSQDIARLDNFEGSVSVHRSNDLCLERFPYLAT</sequence>
<keyword evidence="6" id="KW-1185">Reference proteome</keyword>
<organism evidence="5 6">
    <name type="scientific">Funneliformis geosporum</name>
    <dbReference type="NCBI Taxonomy" id="1117311"/>
    <lineage>
        <taxon>Eukaryota</taxon>
        <taxon>Fungi</taxon>
        <taxon>Fungi incertae sedis</taxon>
        <taxon>Mucoromycota</taxon>
        <taxon>Glomeromycotina</taxon>
        <taxon>Glomeromycetes</taxon>
        <taxon>Glomerales</taxon>
        <taxon>Glomeraceae</taxon>
        <taxon>Funneliformis</taxon>
    </lineage>
</organism>
<dbReference type="InterPro" id="IPR009288">
    <property type="entry name" value="AIG2-like_dom"/>
</dbReference>
<gene>
    <name evidence="5" type="ORF">FWILDA_LOCUS4971</name>
</gene>
<reference evidence="5" key="1">
    <citation type="submission" date="2022-08" db="EMBL/GenBank/DDBJ databases">
        <authorList>
            <person name="Kallberg Y."/>
            <person name="Tangrot J."/>
            <person name="Rosling A."/>
        </authorList>
    </citation>
    <scope>NUCLEOTIDE SEQUENCE</scope>
    <source>
        <strain evidence="5">Wild A</strain>
    </source>
</reference>
<evidence type="ECO:0000256" key="1">
    <source>
        <dbReference type="ARBA" id="ARBA00008861"/>
    </source>
</evidence>
<dbReference type="OrthoDB" id="1044435at2759"/>
<dbReference type="SUPFAM" id="SSF110857">
    <property type="entry name" value="Gamma-glutamyl cyclotransferase-like"/>
    <property type="match status" value="1"/>
</dbReference>
<dbReference type="CDD" id="cd06661">
    <property type="entry name" value="GGCT_like"/>
    <property type="match status" value="1"/>
</dbReference>
<comment type="caution">
    <text evidence="5">The sequence shown here is derived from an EMBL/GenBank/DDBJ whole genome shotgun (WGS) entry which is preliminary data.</text>
</comment>
<evidence type="ECO:0000256" key="3">
    <source>
        <dbReference type="ARBA" id="ARBA00030602"/>
    </source>
</evidence>
<dbReference type="PANTHER" id="PTHR31544:SF2">
    <property type="entry name" value="AIG2-LIKE PROTEIN D"/>
    <property type="match status" value="1"/>
</dbReference>
<evidence type="ECO:0000256" key="2">
    <source>
        <dbReference type="ARBA" id="ARBA00022679"/>
    </source>
</evidence>
<dbReference type="PANTHER" id="PTHR31544">
    <property type="entry name" value="AIG2-LIKE PROTEIN D"/>
    <property type="match status" value="1"/>
</dbReference>
<dbReference type="Pfam" id="PF06094">
    <property type="entry name" value="GGACT"/>
    <property type="match status" value="1"/>
</dbReference>
<evidence type="ECO:0000313" key="6">
    <source>
        <dbReference type="Proteomes" id="UP001153678"/>
    </source>
</evidence>
<dbReference type="InterPro" id="IPR036568">
    <property type="entry name" value="GGCT-like_sf"/>
</dbReference>
<keyword evidence="2" id="KW-0808">Transferase</keyword>
<dbReference type="Proteomes" id="UP001153678">
    <property type="component" value="Unassembled WGS sequence"/>
</dbReference>